<dbReference type="PANTHER" id="PTHR23534:SF1">
    <property type="entry name" value="MAJOR FACILITATOR SUPERFAMILY PROTEIN"/>
    <property type="match status" value="1"/>
</dbReference>
<dbReference type="InterPro" id="IPR036259">
    <property type="entry name" value="MFS_trans_sf"/>
</dbReference>
<dbReference type="EMBL" id="FNFD01000040">
    <property type="protein sequence ID" value="SDM00783.1"/>
    <property type="molecule type" value="Genomic_DNA"/>
</dbReference>
<evidence type="ECO:0000313" key="1">
    <source>
        <dbReference type="EMBL" id="SDM00783.1"/>
    </source>
</evidence>
<dbReference type="STRING" id="137658.SAMN05216186_1409"/>
<dbReference type="AlphaFoldDB" id="A0A1G9PQ96"/>
<protein>
    <recommendedName>
        <fullName evidence="3">MFS transporter, metabolite:H+ symporter</fullName>
    </recommendedName>
</protein>
<keyword evidence="2" id="KW-1185">Reference proteome</keyword>
<dbReference type="Gene3D" id="1.20.1250.20">
    <property type="entry name" value="MFS general substrate transporter like domains"/>
    <property type="match status" value="1"/>
</dbReference>
<evidence type="ECO:0008006" key="3">
    <source>
        <dbReference type="Google" id="ProtNLM"/>
    </source>
</evidence>
<name>A0A1G9PQ96_9PSED</name>
<gene>
    <name evidence="1" type="ORF">SAMN05216186_1409</name>
</gene>
<dbReference type="SUPFAM" id="SSF54373">
    <property type="entry name" value="FAD-linked reductases, C-terminal domain"/>
    <property type="match status" value="1"/>
</dbReference>
<accession>A0A1G9PQ96</accession>
<organism evidence="1 2">
    <name type="scientific">Pseudomonas indica</name>
    <dbReference type="NCBI Taxonomy" id="137658"/>
    <lineage>
        <taxon>Bacteria</taxon>
        <taxon>Pseudomonadati</taxon>
        <taxon>Pseudomonadota</taxon>
        <taxon>Gammaproteobacteria</taxon>
        <taxon>Pseudomonadales</taxon>
        <taxon>Pseudomonadaceae</taxon>
        <taxon>Pseudomonas</taxon>
    </lineage>
</organism>
<evidence type="ECO:0000313" key="2">
    <source>
        <dbReference type="Proteomes" id="UP000198706"/>
    </source>
</evidence>
<dbReference type="SUPFAM" id="SSF103473">
    <property type="entry name" value="MFS general substrate transporter"/>
    <property type="match status" value="1"/>
</dbReference>
<sequence>MAGPLGEIHDASVPGGSAALFGVPVRVRKNLSEDELRALCRGQFARMFGPLTATPKAEFIKGWALDRTPPPSPIWTVLPSFFTGALITRFGVRRIMLTGVLLFVDHILMTLTGMGFGSFASALVLLGVGWNFLYIGGTALLTGTYSPAERRGHKPSMTW</sequence>
<reference evidence="1 2" key="1">
    <citation type="submission" date="2016-10" db="EMBL/GenBank/DDBJ databases">
        <authorList>
            <person name="de Groot N.N."/>
        </authorList>
    </citation>
    <scope>NUCLEOTIDE SEQUENCE [LARGE SCALE GENOMIC DNA]</scope>
    <source>
        <strain evidence="1 2">JCM 21544</strain>
    </source>
</reference>
<dbReference type="Proteomes" id="UP000198706">
    <property type="component" value="Unassembled WGS sequence"/>
</dbReference>
<dbReference type="PANTHER" id="PTHR23534">
    <property type="entry name" value="MFS PERMEASE"/>
    <property type="match status" value="1"/>
</dbReference>
<proteinExistence type="predicted"/>